<dbReference type="AlphaFoldDB" id="A0A852TEB6"/>
<dbReference type="SUPFAM" id="SSF55347">
    <property type="entry name" value="Glyceraldehyde-3-phosphate dehydrogenase-like, C-terminal domain"/>
    <property type="match status" value="1"/>
</dbReference>
<accession>A0A852TEB6</accession>
<feature type="domain" description="GFO/IDH/MocA-like oxidoreductase" evidence="2">
    <location>
        <begin position="136"/>
        <end position="274"/>
    </location>
</feature>
<evidence type="ECO:0000313" key="3">
    <source>
        <dbReference type="EMBL" id="NYE06379.1"/>
    </source>
</evidence>
<dbReference type="EMBL" id="JACCBX010000006">
    <property type="protein sequence ID" value="NYE06379.1"/>
    <property type="molecule type" value="Genomic_DNA"/>
</dbReference>
<dbReference type="InterPro" id="IPR055170">
    <property type="entry name" value="GFO_IDH_MocA-like_dom"/>
</dbReference>
<dbReference type="InterPro" id="IPR000683">
    <property type="entry name" value="Gfo/Idh/MocA-like_OxRdtase_N"/>
</dbReference>
<feature type="domain" description="Gfo/Idh/MocA-like oxidoreductase N-terminal" evidence="1">
    <location>
        <begin position="6"/>
        <end position="125"/>
    </location>
</feature>
<dbReference type="GO" id="GO:0000166">
    <property type="term" value="F:nucleotide binding"/>
    <property type="evidence" value="ECO:0007669"/>
    <property type="project" value="InterPro"/>
</dbReference>
<sequence>MNNRKLRYGLIGAGSNAERKHLNNYMNLPNIELVSICDVNIENANRLADKYKIEKVYSNYKDMLNAEELDLVSVCTPNYLHAEISIYALLKGVNVHCEKPLAVNAIEAKKIVEAKNKSGKKVMLGLNNRFTNEAVYLKKYIDTGYLGEIYQAKAGWIRRSGIPGRGTWFTNKDYAGGGVMIDLGVHYLDLAMYLMGMPEPSYVTGATYNNFDQTTTRNRNGYKGNPNGIFNVEDSAMGFIGLKNGATVNFEFSWASNIEKDKQYVEILGTKGGVSLINGELKIHSELLDTCVDISPILNPNIKLKNEFEHFTNSILSGDPLMAPAEHGVYMMNIIDHFYLAASKNEPVFFEKDKNKILRLSSSF</sequence>
<dbReference type="PANTHER" id="PTHR43249:SF1">
    <property type="entry name" value="D-GLUCOSIDE 3-DEHYDROGENASE"/>
    <property type="match status" value="1"/>
</dbReference>
<dbReference type="Pfam" id="PF01408">
    <property type="entry name" value="GFO_IDH_MocA"/>
    <property type="match status" value="1"/>
</dbReference>
<name>A0A852TEB6_9BACI</name>
<dbReference type="InterPro" id="IPR052515">
    <property type="entry name" value="Gfo/Idh/MocA_Oxidoreductase"/>
</dbReference>
<evidence type="ECO:0000259" key="2">
    <source>
        <dbReference type="Pfam" id="PF22725"/>
    </source>
</evidence>
<proteinExistence type="predicted"/>
<dbReference type="InterPro" id="IPR036291">
    <property type="entry name" value="NAD(P)-bd_dom_sf"/>
</dbReference>
<dbReference type="PANTHER" id="PTHR43249">
    <property type="entry name" value="UDP-N-ACETYL-2-AMINO-2-DEOXY-D-GLUCURONATE OXIDASE"/>
    <property type="match status" value="1"/>
</dbReference>
<protein>
    <submittedName>
        <fullName evidence="3">Dehydrogenase</fullName>
    </submittedName>
</protein>
<reference evidence="4" key="2">
    <citation type="submission" date="2020-08" db="EMBL/GenBank/DDBJ databases">
        <title>The Agave Microbiome: Exploring the role of microbial communities in plant adaptations to desert environments.</title>
        <authorList>
            <person name="Partida-Martinez L.P."/>
        </authorList>
    </citation>
    <scope>NUCLEOTIDE SEQUENCE [LARGE SCALE GENOMIC DNA]</scope>
    <source>
        <strain evidence="4">AT2.8</strain>
    </source>
</reference>
<dbReference type="Pfam" id="PF22725">
    <property type="entry name" value="GFO_IDH_MocA_C3"/>
    <property type="match status" value="1"/>
</dbReference>
<reference evidence="4" key="1">
    <citation type="submission" date="2020-07" db="EMBL/GenBank/DDBJ databases">
        <authorList>
            <person name="Partida-Martinez L."/>
            <person name="Huntemann M."/>
            <person name="Clum A."/>
            <person name="Wang J."/>
            <person name="Palaniappan K."/>
            <person name="Ritter S."/>
            <person name="Chen I.-M."/>
            <person name="Stamatis D."/>
            <person name="Reddy T."/>
            <person name="O'Malley R."/>
            <person name="Daum C."/>
            <person name="Shapiro N."/>
            <person name="Ivanova N."/>
            <person name="Kyrpides N."/>
            <person name="Woyke T."/>
        </authorList>
    </citation>
    <scope>NUCLEOTIDE SEQUENCE [LARGE SCALE GENOMIC DNA]</scope>
    <source>
        <strain evidence="4">AT2.8</strain>
    </source>
</reference>
<comment type="caution">
    <text evidence="3">The sequence shown here is derived from an EMBL/GenBank/DDBJ whole genome shotgun (WGS) entry which is preliminary data.</text>
</comment>
<evidence type="ECO:0000259" key="1">
    <source>
        <dbReference type="Pfam" id="PF01408"/>
    </source>
</evidence>
<evidence type="ECO:0000313" key="4">
    <source>
        <dbReference type="Proteomes" id="UP000548423"/>
    </source>
</evidence>
<gene>
    <name evidence="3" type="ORF">F4694_003159</name>
</gene>
<organism evidence="3 4">
    <name type="scientific">Neobacillus niacini</name>
    <dbReference type="NCBI Taxonomy" id="86668"/>
    <lineage>
        <taxon>Bacteria</taxon>
        <taxon>Bacillati</taxon>
        <taxon>Bacillota</taxon>
        <taxon>Bacilli</taxon>
        <taxon>Bacillales</taxon>
        <taxon>Bacillaceae</taxon>
        <taxon>Neobacillus</taxon>
    </lineage>
</organism>
<dbReference type="Gene3D" id="3.30.360.10">
    <property type="entry name" value="Dihydrodipicolinate Reductase, domain 2"/>
    <property type="match status" value="1"/>
</dbReference>
<dbReference type="SUPFAM" id="SSF51735">
    <property type="entry name" value="NAD(P)-binding Rossmann-fold domains"/>
    <property type="match status" value="1"/>
</dbReference>
<dbReference type="Gene3D" id="3.40.50.720">
    <property type="entry name" value="NAD(P)-binding Rossmann-like Domain"/>
    <property type="match status" value="1"/>
</dbReference>
<dbReference type="Proteomes" id="UP000548423">
    <property type="component" value="Unassembled WGS sequence"/>
</dbReference>